<evidence type="ECO:0000313" key="3">
    <source>
        <dbReference type="Proteomes" id="UP000231434"/>
    </source>
</evidence>
<evidence type="ECO:0000259" key="1">
    <source>
        <dbReference type="Pfam" id="PF08241"/>
    </source>
</evidence>
<dbReference type="InterPro" id="IPR029063">
    <property type="entry name" value="SAM-dependent_MTases_sf"/>
</dbReference>
<dbReference type="AlphaFoldDB" id="A0A2M8KLK3"/>
<accession>A0A2M8KLK3</accession>
<dbReference type="GO" id="GO:0008757">
    <property type="term" value="F:S-adenosylmethionine-dependent methyltransferase activity"/>
    <property type="evidence" value="ECO:0007669"/>
    <property type="project" value="InterPro"/>
</dbReference>
<reference evidence="3" key="1">
    <citation type="submission" date="2017-09" db="EMBL/GenBank/DDBJ databases">
        <title>Depth-based differentiation of microbial function through sediment-hosted aquifers and enrichment of novel symbionts in the deep terrestrial subsurface.</title>
        <authorList>
            <person name="Probst A.J."/>
            <person name="Ladd B."/>
            <person name="Jarett J.K."/>
            <person name="Geller-Mcgrath D.E."/>
            <person name="Sieber C.M.K."/>
            <person name="Emerson J.B."/>
            <person name="Anantharaman K."/>
            <person name="Thomas B.C."/>
            <person name="Malmstrom R."/>
            <person name="Stieglmeier M."/>
            <person name="Klingl A."/>
            <person name="Woyke T."/>
            <person name="Ryan C.M."/>
            <person name="Banfield J.F."/>
        </authorList>
    </citation>
    <scope>NUCLEOTIDE SEQUENCE [LARGE SCALE GENOMIC DNA]</scope>
</reference>
<proteinExistence type="predicted"/>
<sequence>MYKYDREYARKYIEGTLSSPYTVYKNVTIAEIINNLKIDKVWDFGGNVSGLMKVDGSLRFQLAKRNIDYNAVDLTPAYFSSSFAKSLGQPETSIYSNLSAVVGDIRHLPLMSASAEGIVCADVIEHIDYPEQAMSEMYRVLKPGGSAIVVVPSLYKLDAIKIAHILQKRFSSHKNRLLVSDWVELLTKAGFSIDRHNSRPLGIASGLLYTAWSNPDYVPVRSDASAKEEFSEKATQFRNVKSIVSKVDGDIDQMVLNDRNKLEVCQKLFKRGDIVGLLNLVQKWYQEVTSSTSDDLSNFIKTFDVGSVSIDTLDQLVESINTSDKAIRDNAFFGNSALLVLHKSNTL</sequence>
<feature type="domain" description="Methyltransferase type 11" evidence="1">
    <location>
        <begin position="56"/>
        <end position="148"/>
    </location>
</feature>
<dbReference type="Gene3D" id="3.40.50.150">
    <property type="entry name" value="Vaccinia Virus protein VP39"/>
    <property type="match status" value="1"/>
</dbReference>
<evidence type="ECO:0000313" key="2">
    <source>
        <dbReference type="EMBL" id="PJE60798.1"/>
    </source>
</evidence>
<gene>
    <name evidence="2" type="ORF">COU86_02395</name>
</gene>
<dbReference type="EMBL" id="PFEB01000030">
    <property type="protein sequence ID" value="PJE60798.1"/>
    <property type="molecule type" value="Genomic_DNA"/>
</dbReference>
<comment type="caution">
    <text evidence="2">The sequence shown here is derived from an EMBL/GenBank/DDBJ whole genome shotgun (WGS) entry which is preliminary data.</text>
</comment>
<name>A0A2M8KLK3_9BACT</name>
<dbReference type="Pfam" id="PF08241">
    <property type="entry name" value="Methyltransf_11"/>
    <property type="match status" value="1"/>
</dbReference>
<organism evidence="2 3">
    <name type="scientific">Candidatus Roizmanbacteria bacterium CG10_big_fil_rev_8_21_14_0_10_36_26</name>
    <dbReference type="NCBI Taxonomy" id="1974851"/>
    <lineage>
        <taxon>Bacteria</taxon>
        <taxon>Candidatus Roizmaniibacteriota</taxon>
    </lineage>
</organism>
<protein>
    <recommendedName>
        <fullName evidence="1">Methyltransferase type 11 domain-containing protein</fullName>
    </recommendedName>
</protein>
<dbReference type="Proteomes" id="UP000231434">
    <property type="component" value="Unassembled WGS sequence"/>
</dbReference>
<dbReference type="InterPro" id="IPR013216">
    <property type="entry name" value="Methyltransf_11"/>
</dbReference>
<dbReference type="SUPFAM" id="SSF53335">
    <property type="entry name" value="S-adenosyl-L-methionine-dependent methyltransferases"/>
    <property type="match status" value="1"/>
</dbReference>